<dbReference type="RefSeq" id="WP_120631100.1">
    <property type="nucleotide sequence ID" value="NZ_RAWI01000934.1"/>
</dbReference>
<evidence type="ECO:0000259" key="5">
    <source>
        <dbReference type="PROSITE" id="PS51296"/>
    </source>
</evidence>
<keyword evidence="3" id="KW-0408">Iron</keyword>
<dbReference type="SUPFAM" id="SSF50022">
    <property type="entry name" value="ISP domain"/>
    <property type="match status" value="1"/>
</dbReference>
<dbReference type="InterPro" id="IPR017941">
    <property type="entry name" value="Rieske_2Fe-2S"/>
</dbReference>
<evidence type="ECO:0000313" key="6">
    <source>
        <dbReference type="EMBL" id="RKH84749.1"/>
    </source>
</evidence>
<sequence>MKSFVAVLDLASDPLVSGERIVLEVQNHWVAIFNISDNYYAIEDVCTHDGGPLADGELDGVEIACPRHGARFDVKTGKHLGFPATKDAPHYLTRVQNNVLEIAI</sequence>
<keyword evidence="7" id="KW-1185">Reference proteome</keyword>
<dbReference type="PANTHER" id="PTHR21496">
    <property type="entry name" value="FERREDOXIN-RELATED"/>
    <property type="match status" value="1"/>
</dbReference>
<dbReference type="Gene3D" id="2.102.10.10">
    <property type="entry name" value="Rieske [2Fe-2S] iron-sulphur domain"/>
    <property type="match status" value="1"/>
</dbReference>
<dbReference type="EMBL" id="RAWI01000934">
    <property type="protein sequence ID" value="RKH84749.1"/>
    <property type="molecule type" value="Genomic_DNA"/>
</dbReference>
<dbReference type="Proteomes" id="UP000278907">
    <property type="component" value="Unassembled WGS sequence"/>
</dbReference>
<proteinExistence type="predicted"/>
<comment type="caution">
    <text evidence="6">The sequence shown here is derived from an EMBL/GenBank/DDBJ whole genome shotgun (WGS) entry which is preliminary data.</text>
</comment>
<feature type="domain" description="Rieske" evidence="5">
    <location>
        <begin position="6"/>
        <end position="102"/>
    </location>
</feature>
<gene>
    <name evidence="6" type="ORF">D7Y13_42500</name>
</gene>
<dbReference type="Pfam" id="PF00355">
    <property type="entry name" value="Rieske"/>
    <property type="match status" value="1"/>
</dbReference>
<dbReference type="InterPro" id="IPR036922">
    <property type="entry name" value="Rieske_2Fe-2S_sf"/>
</dbReference>
<dbReference type="PROSITE" id="PS51296">
    <property type="entry name" value="RIESKE"/>
    <property type="match status" value="1"/>
</dbReference>
<evidence type="ECO:0000256" key="2">
    <source>
        <dbReference type="ARBA" id="ARBA00022723"/>
    </source>
</evidence>
<reference evidence="6 7" key="1">
    <citation type="submission" date="2018-09" db="EMBL/GenBank/DDBJ databases">
        <authorList>
            <person name="Livingstone P.G."/>
            <person name="Whitworth D.E."/>
        </authorList>
    </citation>
    <scope>NUCLEOTIDE SEQUENCE [LARGE SCALE GENOMIC DNA]</scope>
    <source>
        <strain evidence="6 7">CA031B</strain>
    </source>
</reference>
<keyword evidence="2" id="KW-0479">Metal-binding</keyword>
<accession>A0ABX9Q534</accession>
<organism evidence="6 7">
    <name type="scientific">Corallococcus praedator</name>
    <dbReference type="NCBI Taxonomy" id="2316724"/>
    <lineage>
        <taxon>Bacteria</taxon>
        <taxon>Pseudomonadati</taxon>
        <taxon>Myxococcota</taxon>
        <taxon>Myxococcia</taxon>
        <taxon>Myxococcales</taxon>
        <taxon>Cystobacterineae</taxon>
        <taxon>Myxococcaceae</taxon>
        <taxon>Corallococcus</taxon>
    </lineage>
</organism>
<evidence type="ECO:0000256" key="1">
    <source>
        <dbReference type="ARBA" id="ARBA00022714"/>
    </source>
</evidence>
<protein>
    <submittedName>
        <fullName evidence="6">Non-heme iron oxygenase ferredoxin subunit</fullName>
    </submittedName>
</protein>
<keyword evidence="4" id="KW-0411">Iron-sulfur</keyword>
<evidence type="ECO:0000313" key="7">
    <source>
        <dbReference type="Proteomes" id="UP000278907"/>
    </source>
</evidence>
<keyword evidence="1" id="KW-0001">2Fe-2S</keyword>
<evidence type="ECO:0000256" key="3">
    <source>
        <dbReference type="ARBA" id="ARBA00023004"/>
    </source>
</evidence>
<dbReference type="PANTHER" id="PTHR21496:SF23">
    <property type="entry name" value="3-PHENYLPROPIONATE_CINNAMIC ACID DIOXYGENASE FERREDOXIN SUBUNIT"/>
    <property type="match status" value="1"/>
</dbReference>
<name>A0ABX9Q534_9BACT</name>
<evidence type="ECO:0000256" key="4">
    <source>
        <dbReference type="ARBA" id="ARBA00023014"/>
    </source>
</evidence>